<dbReference type="InterPro" id="IPR052336">
    <property type="entry name" value="MlaD_Phospholipid_Transporter"/>
</dbReference>
<gene>
    <name evidence="3" type="ORF">SAMN06265360_12247</name>
</gene>
<dbReference type="Pfam" id="PF02470">
    <property type="entry name" value="MlaD"/>
    <property type="match status" value="1"/>
</dbReference>
<dbReference type="PANTHER" id="PTHR33371:SF4">
    <property type="entry name" value="INTERMEMBRANE PHOSPHOLIPID TRANSPORT SYSTEM BINDING PROTEIN MLAD"/>
    <property type="match status" value="1"/>
</dbReference>
<evidence type="ECO:0000313" key="4">
    <source>
        <dbReference type="Proteomes" id="UP000198348"/>
    </source>
</evidence>
<sequence>MSNKSPAIRISRFYASRRMAVALGVAVMVVFAAAVAFGLNATHGVPFKDRATVRAAFDDVQGLTEGDDVRIASTRVGYVEEITYEGGQAVVAMEIDDPDTVVYRDASVTAATVKARSSLGQKFVDIDPGSPEAGAIPDDDVITPESTKGAEDIGELFNVFDTRTREASGTALREVGGGLAGRSQDLHDALRTAPDLLTDLGAVAGTLSRDDGTDLVGLLRSAHTLAGRFEGREQEIANLTEQLATTMDSLGVDDAEPMDAVLDRAPETLREAGSALEALRAPLADTEVATAELRPGAESLGAATDDLRGVLREGVQPLEKVPAVADSAEPAVDDLSAVAADAGPLAGRLVDTAADSSHILSVLAPYSGEISGYFTNATSALSQGDDAGHWLRIYLVPRAESVAGTVPVEDPTVSRNAYPEPGEAEQDSASSPLEGGRR</sequence>
<dbReference type="EMBL" id="FZNW01000022">
    <property type="protein sequence ID" value="SNR84170.1"/>
    <property type="molecule type" value="Genomic_DNA"/>
</dbReference>
<organism evidence="3 4">
    <name type="scientific">Haloechinothrix alba</name>
    <dbReference type="NCBI Taxonomy" id="664784"/>
    <lineage>
        <taxon>Bacteria</taxon>
        <taxon>Bacillati</taxon>
        <taxon>Actinomycetota</taxon>
        <taxon>Actinomycetes</taxon>
        <taxon>Pseudonocardiales</taxon>
        <taxon>Pseudonocardiaceae</taxon>
        <taxon>Haloechinothrix</taxon>
    </lineage>
</organism>
<proteinExistence type="predicted"/>
<name>A0A238ZLI3_9PSEU</name>
<dbReference type="PANTHER" id="PTHR33371">
    <property type="entry name" value="INTERMEMBRANE PHOSPHOLIPID TRANSPORT SYSTEM BINDING PROTEIN MLAD-RELATED"/>
    <property type="match status" value="1"/>
</dbReference>
<feature type="region of interest" description="Disordered" evidence="1">
    <location>
        <begin position="404"/>
        <end position="438"/>
    </location>
</feature>
<dbReference type="Proteomes" id="UP000198348">
    <property type="component" value="Unassembled WGS sequence"/>
</dbReference>
<evidence type="ECO:0000259" key="2">
    <source>
        <dbReference type="Pfam" id="PF02470"/>
    </source>
</evidence>
<dbReference type="RefSeq" id="WP_089303031.1">
    <property type="nucleotide sequence ID" value="NZ_FZNW01000022.1"/>
</dbReference>
<protein>
    <submittedName>
        <fullName evidence="3">Phospholipid/cholesterol/gamma-HCH transport system substrate-binding protein</fullName>
    </submittedName>
</protein>
<keyword evidence="4" id="KW-1185">Reference proteome</keyword>
<dbReference type="OrthoDB" id="5241393at2"/>
<dbReference type="InterPro" id="IPR003399">
    <property type="entry name" value="Mce/MlaD"/>
</dbReference>
<dbReference type="AlphaFoldDB" id="A0A238ZLI3"/>
<evidence type="ECO:0000256" key="1">
    <source>
        <dbReference type="SAM" id="MobiDB-lite"/>
    </source>
</evidence>
<accession>A0A238ZLI3</accession>
<reference evidence="3 4" key="1">
    <citation type="submission" date="2017-06" db="EMBL/GenBank/DDBJ databases">
        <authorList>
            <person name="Kim H.J."/>
            <person name="Triplett B.A."/>
        </authorList>
    </citation>
    <scope>NUCLEOTIDE SEQUENCE [LARGE SCALE GENOMIC DNA]</scope>
    <source>
        <strain evidence="3 4">DSM 45207</strain>
    </source>
</reference>
<evidence type="ECO:0000313" key="3">
    <source>
        <dbReference type="EMBL" id="SNR84170.1"/>
    </source>
</evidence>
<feature type="domain" description="Mce/MlaD" evidence="2">
    <location>
        <begin position="52"/>
        <end position="129"/>
    </location>
</feature>